<organism evidence="4 5">
    <name type="scientific">Anaerosolibacter carboniphilus</name>
    <dbReference type="NCBI Taxonomy" id="1417629"/>
    <lineage>
        <taxon>Bacteria</taxon>
        <taxon>Bacillati</taxon>
        <taxon>Bacillota</taxon>
        <taxon>Clostridia</taxon>
        <taxon>Peptostreptococcales</taxon>
        <taxon>Thermotaleaceae</taxon>
        <taxon>Anaerosolibacter</taxon>
    </lineage>
</organism>
<dbReference type="PANTHER" id="PTHR22550">
    <property type="entry name" value="SPORE GERMINATION PROTEIN"/>
    <property type="match status" value="1"/>
</dbReference>
<sequence>MFKRLKDILNMKSTEEDKIEKSQILMRSLEDNISMFKRSFAENDLVVYRNIRNQHDDKLDFCLIYVDGMIDNETVQETIILPLLGTHMSSYSLDYLADSVLSSRSIEKSKNIDELVKSIIYGDSVLLLNGSIEALVMDTKGWEKRQISEPIGETAVRGPREGFTESIETNLTLIWKRIINPDLKMQYMEIGRQTKTKVCICYLKSLAHQEIIDELRKRLGEIEIDGILESGYIESFIHDAPLSPFETIGSTERPDVVAGKLLEGRVAVVCDGTPFVLTLPHLFIEYFQFNEDYYHNFIFASFNRILRVIAFFLSTSIPAIYIALTTYHQEMIPTPLLLSISSSRQGVPFPTVFEALSMGITFEILREAGTRLPKPIGQTVSIVGALVLGEAAVTARIVSAPIVIVTALTGITSLMLPKMLGALAVIRFSYVILASFLGLYGYIFGVIGLFIHLMSIRSFGIPYMLQLGSINKQDIKDTIIRAPWWYMYYRPKLIGGKNPVRSGSANLRKRG</sequence>
<gene>
    <name evidence="4" type="ORF">HNQ80_002976</name>
</gene>
<comment type="similarity">
    <text evidence="1">Belongs to the GerABKA family.</text>
</comment>
<feature type="transmembrane region" description="Helical" evidence="3">
    <location>
        <begin position="428"/>
        <end position="451"/>
    </location>
</feature>
<evidence type="ECO:0000313" key="4">
    <source>
        <dbReference type="EMBL" id="MBB6216871.1"/>
    </source>
</evidence>
<keyword evidence="2 3" id="KW-0472">Membrane</keyword>
<accession>A0A841KTW7</accession>
<reference evidence="4 5" key="1">
    <citation type="submission" date="2020-08" db="EMBL/GenBank/DDBJ databases">
        <title>Genomic Encyclopedia of Type Strains, Phase IV (KMG-IV): sequencing the most valuable type-strain genomes for metagenomic binning, comparative biology and taxonomic classification.</title>
        <authorList>
            <person name="Goeker M."/>
        </authorList>
    </citation>
    <scope>NUCLEOTIDE SEQUENCE [LARGE SCALE GENOMIC DNA]</scope>
    <source>
        <strain evidence="4 5">DSM 103526</strain>
    </source>
</reference>
<dbReference type="PIRSF" id="PIRSF005690">
    <property type="entry name" value="GerBA"/>
    <property type="match status" value="1"/>
</dbReference>
<keyword evidence="5" id="KW-1185">Reference proteome</keyword>
<dbReference type="GO" id="GO:0016020">
    <property type="term" value="C:membrane"/>
    <property type="evidence" value="ECO:0007669"/>
    <property type="project" value="InterPro"/>
</dbReference>
<name>A0A841KTW7_9FIRM</name>
<proteinExistence type="inferred from homology"/>
<evidence type="ECO:0000256" key="3">
    <source>
        <dbReference type="SAM" id="Phobius"/>
    </source>
</evidence>
<protein>
    <submittedName>
        <fullName evidence="4">Spore germination protein KA</fullName>
    </submittedName>
</protein>
<dbReference type="EMBL" id="JACHEN010000018">
    <property type="protein sequence ID" value="MBB6216871.1"/>
    <property type="molecule type" value="Genomic_DNA"/>
</dbReference>
<dbReference type="GO" id="GO:0009847">
    <property type="term" value="P:spore germination"/>
    <property type="evidence" value="ECO:0007669"/>
    <property type="project" value="InterPro"/>
</dbReference>
<keyword evidence="3" id="KW-1133">Transmembrane helix</keyword>
<dbReference type="AlphaFoldDB" id="A0A841KTW7"/>
<keyword evidence="3" id="KW-0812">Transmembrane</keyword>
<evidence type="ECO:0000313" key="5">
    <source>
        <dbReference type="Proteomes" id="UP000579281"/>
    </source>
</evidence>
<evidence type="ECO:0000256" key="2">
    <source>
        <dbReference type="ARBA" id="ARBA00023136"/>
    </source>
</evidence>
<dbReference type="InterPro" id="IPR004995">
    <property type="entry name" value="Spore_Ger"/>
</dbReference>
<dbReference type="PANTHER" id="PTHR22550:SF5">
    <property type="entry name" value="LEUCINE ZIPPER PROTEIN 4"/>
    <property type="match status" value="1"/>
</dbReference>
<feature type="transmembrane region" description="Helical" evidence="3">
    <location>
        <begin position="397"/>
        <end position="416"/>
    </location>
</feature>
<dbReference type="Proteomes" id="UP000579281">
    <property type="component" value="Unassembled WGS sequence"/>
</dbReference>
<dbReference type="Pfam" id="PF03323">
    <property type="entry name" value="GerA"/>
    <property type="match status" value="1"/>
</dbReference>
<dbReference type="InterPro" id="IPR050768">
    <property type="entry name" value="UPF0353/GerABKA_families"/>
</dbReference>
<comment type="caution">
    <text evidence="4">The sequence shown here is derived from an EMBL/GenBank/DDBJ whole genome shotgun (WGS) entry which is preliminary data.</text>
</comment>
<dbReference type="RefSeq" id="WP_184311393.1">
    <property type="nucleotide sequence ID" value="NZ_JACHEN010000018.1"/>
</dbReference>
<evidence type="ECO:0000256" key="1">
    <source>
        <dbReference type="ARBA" id="ARBA00005278"/>
    </source>
</evidence>
<feature type="transmembrane region" description="Helical" evidence="3">
    <location>
        <begin position="305"/>
        <end position="327"/>
    </location>
</feature>